<dbReference type="Proteomes" id="UP000784294">
    <property type="component" value="Unassembled WGS sequence"/>
</dbReference>
<dbReference type="AlphaFoldDB" id="A0A3S5AE69"/>
<evidence type="ECO:0000256" key="1">
    <source>
        <dbReference type="SAM" id="MobiDB-lite"/>
    </source>
</evidence>
<sequence>MTEAELSDYLAVLLGLAAEGCYIEASDKMPPPNLSSILESRLPIEFTAASFAQTLLNVSNFDSNQSSGSHTSECRAANTSSMSERAREESGRFLEGSSADDGFNGSGGITADNSCICSGGSFLEGLRSESRGEEAEIDERVSSAVRPKLTFRDVNHTHLTRSLQTE</sequence>
<comment type="caution">
    <text evidence="2">The sequence shown here is derived from an EMBL/GenBank/DDBJ whole genome shotgun (WGS) entry which is preliminary data.</text>
</comment>
<organism evidence="2 3">
    <name type="scientific">Protopolystoma xenopodis</name>
    <dbReference type="NCBI Taxonomy" id="117903"/>
    <lineage>
        <taxon>Eukaryota</taxon>
        <taxon>Metazoa</taxon>
        <taxon>Spiralia</taxon>
        <taxon>Lophotrochozoa</taxon>
        <taxon>Platyhelminthes</taxon>
        <taxon>Monogenea</taxon>
        <taxon>Polyopisthocotylea</taxon>
        <taxon>Polystomatidea</taxon>
        <taxon>Polystomatidae</taxon>
        <taxon>Protopolystoma</taxon>
    </lineage>
</organism>
<evidence type="ECO:0000313" key="2">
    <source>
        <dbReference type="EMBL" id="VEL14162.1"/>
    </source>
</evidence>
<dbReference type="EMBL" id="CAAALY010020186">
    <property type="protein sequence ID" value="VEL14162.1"/>
    <property type="molecule type" value="Genomic_DNA"/>
</dbReference>
<feature type="compositionally biased region" description="Polar residues" evidence="1">
    <location>
        <begin position="62"/>
        <end position="83"/>
    </location>
</feature>
<protein>
    <submittedName>
        <fullName evidence="2">Uncharacterized protein</fullName>
    </submittedName>
</protein>
<proteinExistence type="predicted"/>
<keyword evidence="3" id="KW-1185">Reference proteome</keyword>
<name>A0A3S5AE69_9PLAT</name>
<evidence type="ECO:0000313" key="3">
    <source>
        <dbReference type="Proteomes" id="UP000784294"/>
    </source>
</evidence>
<feature type="region of interest" description="Disordered" evidence="1">
    <location>
        <begin position="62"/>
        <end position="99"/>
    </location>
</feature>
<reference evidence="2" key="1">
    <citation type="submission" date="2018-11" db="EMBL/GenBank/DDBJ databases">
        <authorList>
            <consortium name="Pathogen Informatics"/>
        </authorList>
    </citation>
    <scope>NUCLEOTIDE SEQUENCE</scope>
</reference>
<accession>A0A3S5AE69</accession>
<gene>
    <name evidence="2" type="ORF">PXEA_LOCUS7602</name>
</gene>